<gene>
    <name evidence="2" type="ORF">KPSA3_07723</name>
</gene>
<dbReference type="AlphaFoldDB" id="A0AAN4QDE0"/>
<proteinExistence type="predicted"/>
<accession>A0AAN4QDE0</accession>
<organism evidence="2 3">
    <name type="scientific">Pseudomonas syringae pv. actinidiae</name>
    <dbReference type="NCBI Taxonomy" id="103796"/>
    <lineage>
        <taxon>Bacteria</taxon>
        <taxon>Pseudomonadati</taxon>
        <taxon>Pseudomonadota</taxon>
        <taxon>Gammaproteobacteria</taxon>
        <taxon>Pseudomonadales</taxon>
        <taxon>Pseudomonadaceae</taxon>
        <taxon>Pseudomonas</taxon>
        <taxon>Pseudomonas syringae</taxon>
    </lineage>
</organism>
<evidence type="ECO:0000313" key="3">
    <source>
        <dbReference type="Proteomes" id="UP000248291"/>
    </source>
</evidence>
<reference evidence="2 3" key="1">
    <citation type="submission" date="2018-04" db="EMBL/GenBank/DDBJ databases">
        <title>Draft genome sequence of Pseudomonas syringae pv. actinidiae biovar 3 strains isolated from kiwifruit in Kagawa prefecture.</title>
        <authorList>
            <person name="Tabuchi M."/>
            <person name="Saito M."/>
            <person name="Fujiwara S."/>
            <person name="Sasa N."/>
            <person name="Akimitsu K."/>
            <person name="Gomi K."/>
            <person name="Konishi-Sugita S."/>
            <person name="Hamano K."/>
            <person name="Kataoka I."/>
        </authorList>
    </citation>
    <scope>NUCLEOTIDE SEQUENCE [LARGE SCALE GENOMIC DNA]</scope>
    <source>
        <strain evidence="2 3">MAFF212211</strain>
    </source>
</reference>
<comment type="caution">
    <text evidence="2">The sequence shown here is derived from an EMBL/GenBank/DDBJ whole genome shotgun (WGS) entry which is preliminary data.</text>
</comment>
<protein>
    <submittedName>
        <fullName evidence="2">Uncharacterized protein</fullName>
    </submittedName>
</protein>
<evidence type="ECO:0000256" key="1">
    <source>
        <dbReference type="SAM" id="MobiDB-lite"/>
    </source>
</evidence>
<name>A0AAN4QDE0_PSESF</name>
<dbReference type="Proteomes" id="UP000248291">
    <property type="component" value="Unassembled WGS sequence"/>
</dbReference>
<evidence type="ECO:0000313" key="2">
    <source>
        <dbReference type="EMBL" id="GBH21671.1"/>
    </source>
</evidence>
<feature type="region of interest" description="Disordered" evidence="1">
    <location>
        <begin position="21"/>
        <end position="44"/>
    </location>
</feature>
<sequence length="44" mass="4869">MKHRFSSGVCKRPVGCNWGLRSNVTENHRKGHDQSSLFPSGGVD</sequence>
<dbReference type="EMBL" id="BGKA01000333">
    <property type="protein sequence ID" value="GBH21671.1"/>
    <property type="molecule type" value="Genomic_DNA"/>
</dbReference>